<sequence>MAHVMPDLFKIDVAGHAVSHARSEMVARGKVIATDEPPERGGTDLYATPLETMLSSFLGCTNVIANFVAGSMKMDVRDMQFDVCGHFDTRGVFGKAEIGTPFPVIELRVVLDTDANDEQIAKLAKTVGEKCPVSVLLRRAGCEIQENWVRK</sequence>
<dbReference type="Gene3D" id="3.30.300.20">
    <property type="match status" value="1"/>
</dbReference>
<dbReference type="EMBL" id="SMGR01000005">
    <property type="protein sequence ID" value="TCK99301.1"/>
    <property type="molecule type" value="Genomic_DNA"/>
</dbReference>
<dbReference type="InterPro" id="IPR015946">
    <property type="entry name" value="KH_dom-like_a/b"/>
</dbReference>
<dbReference type="Proteomes" id="UP000295673">
    <property type="component" value="Unassembled WGS sequence"/>
</dbReference>
<accession>A0A4R1N2B4</accession>
<name>A0A4R1N2B4_9RHOB</name>
<dbReference type="AlphaFoldDB" id="A0A4R1N2B4"/>
<organism evidence="1 2">
    <name type="scientific">Shimia isoporae</name>
    <dbReference type="NCBI Taxonomy" id="647720"/>
    <lineage>
        <taxon>Bacteria</taxon>
        <taxon>Pseudomonadati</taxon>
        <taxon>Pseudomonadota</taxon>
        <taxon>Alphaproteobacteria</taxon>
        <taxon>Rhodobacterales</taxon>
        <taxon>Roseobacteraceae</taxon>
    </lineage>
</organism>
<dbReference type="PANTHER" id="PTHR35368">
    <property type="entry name" value="HYDROPEROXIDE REDUCTASE"/>
    <property type="match status" value="1"/>
</dbReference>
<proteinExistence type="predicted"/>
<dbReference type="InterPro" id="IPR003718">
    <property type="entry name" value="OsmC/Ohr_fam"/>
</dbReference>
<comment type="caution">
    <text evidence="1">The sequence shown here is derived from an EMBL/GenBank/DDBJ whole genome shotgun (WGS) entry which is preliminary data.</text>
</comment>
<evidence type="ECO:0000313" key="1">
    <source>
        <dbReference type="EMBL" id="TCK99301.1"/>
    </source>
</evidence>
<reference evidence="1 2" key="1">
    <citation type="submission" date="2019-03" db="EMBL/GenBank/DDBJ databases">
        <title>Genomic Encyclopedia of Archaeal and Bacterial Type Strains, Phase II (KMG-II): from individual species to whole genera.</title>
        <authorList>
            <person name="Goeker M."/>
        </authorList>
    </citation>
    <scope>NUCLEOTIDE SEQUENCE [LARGE SCALE GENOMIC DNA]</scope>
    <source>
        <strain evidence="1 2">DSM 26433</strain>
    </source>
</reference>
<dbReference type="PANTHER" id="PTHR35368:SF1">
    <property type="entry name" value="HYDROPEROXIDE REDUCTASE"/>
    <property type="match status" value="1"/>
</dbReference>
<evidence type="ECO:0000313" key="2">
    <source>
        <dbReference type="Proteomes" id="UP000295673"/>
    </source>
</evidence>
<gene>
    <name evidence="1" type="ORF">BXY66_3803</name>
</gene>
<protein>
    <submittedName>
        <fullName evidence="1">Putative OsmC-like protein</fullName>
    </submittedName>
</protein>
<dbReference type="OrthoDB" id="1433018at2"/>
<keyword evidence="2" id="KW-1185">Reference proteome</keyword>
<dbReference type="InterPro" id="IPR052924">
    <property type="entry name" value="OsmC/Ohr_hydroprdx_reductase"/>
</dbReference>
<dbReference type="InterPro" id="IPR036102">
    <property type="entry name" value="OsmC/Ohrsf"/>
</dbReference>
<dbReference type="SUPFAM" id="SSF82784">
    <property type="entry name" value="OsmC-like"/>
    <property type="match status" value="1"/>
</dbReference>
<dbReference type="Pfam" id="PF02566">
    <property type="entry name" value="OsmC"/>
    <property type="match status" value="1"/>
</dbReference>